<evidence type="ECO:0000256" key="2">
    <source>
        <dbReference type="ARBA" id="ARBA00008780"/>
    </source>
</evidence>
<dbReference type="OrthoDB" id="4084751at2759"/>
<comment type="catalytic activity">
    <reaction evidence="8 10">
        <text>a 1-acyl-sn-glycero-3-phosphocholine + H2O = sn-glycerol 3-phosphocholine + a fatty acid + H(+)</text>
        <dbReference type="Rhea" id="RHEA:15177"/>
        <dbReference type="ChEBI" id="CHEBI:15377"/>
        <dbReference type="ChEBI" id="CHEBI:15378"/>
        <dbReference type="ChEBI" id="CHEBI:16870"/>
        <dbReference type="ChEBI" id="CHEBI:28868"/>
        <dbReference type="ChEBI" id="CHEBI:58168"/>
        <dbReference type="EC" id="3.1.1.5"/>
    </reaction>
</comment>
<keyword evidence="11" id="KW-0472">Membrane</keyword>
<evidence type="ECO:0000256" key="6">
    <source>
        <dbReference type="ARBA" id="ARBA00023098"/>
    </source>
</evidence>
<dbReference type="GO" id="GO:0004622">
    <property type="term" value="F:phosphatidylcholine lysophospholipase activity"/>
    <property type="evidence" value="ECO:0007669"/>
    <property type="project" value="UniProtKB-EC"/>
</dbReference>
<dbReference type="EC" id="3.1.1.5" evidence="3 10"/>
<evidence type="ECO:0000256" key="7">
    <source>
        <dbReference type="ARBA" id="ARBA00023180"/>
    </source>
</evidence>
<keyword evidence="4 9" id="KW-0378">Hydrolase</keyword>
<dbReference type="Pfam" id="PF01735">
    <property type="entry name" value="PLA2_B"/>
    <property type="match status" value="1"/>
</dbReference>
<feature type="chain" id="PRO_5011828615" description="Lysophospholipase" evidence="10">
    <location>
        <begin position="20"/>
        <end position="640"/>
    </location>
</feature>
<sequence>MKSGALIASLALGLPGAIAAPPGFEPANVVPIVGRALPNAPDGYVPTKVSCPGPRPTVRSAAHLSSNETDWLKKRREKTQTALSDFFDHVKVGDYDVKSYLEKHKSNSSNIPNIGIAVSGGGYRALMNGAGAIKAFDSRTYNATTEGHLGGLLQSATYLAGLSGGSWLLGSIYINNFTTIDKLQTHEDGAVWQFGNSILEGPDTGGIQLLDSASYYKDIADAIDGKRKAGFDTSITDIWGRALAYQMFNASDGGIDYTWSSIAKTSEFQDGDYPLPLVVADGRNPGELVVGSNSTVYEFNPWEFGTFDPTVYGFAPLESLGSRFVGGSLPSNESCIGGYDNAGFVIGTSSSLFNQFMLQLNTTDLPNFVKDIFNDILFSLDKDDNDIASYDPNPFYQYNNDTSPYAKQTALDIVDGGEDLQNIPLHPLIQPERHVDVVFAVDSSADTTYSWPNGTAMVATYERSLNSTGIGNGTSFPVVPDQNTFVNLGLNTRPTFFGCNSSNTTGPTPLVVYLPNTPYTTLSNETTFTLSRDDNVRDDIINNGYEIATMANSTRDGNWTACVGCAILSRSFERTGTTLPDICTQCFTNYCWNGTTDSREPGTFEPSVLIEDADSAAVAAIVPSMLTTAIAAGVALFTLA</sequence>
<dbReference type="SUPFAM" id="SSF52151">
    <property type="entry name" value="FabD/lysophospholipase-like"/>
    <property type="match status" value="1"/>
</dbReference>
<name>A0A1V6T9S8_9EURO</name>
<evidence type="ECO:0000259" key="12">
    <source>
        <dbReference type="PROSITE" id="PS51210"/>
    </source>
</evidence>
<evidence type="ECO:0000256" key="11">
    <source>
        <dbReference type="SAM" id="Phobius"/>
    </source>
</evidence>
<evidence type="ECO:0000256" key="8">
    <source>
        <dbReference type="ARBA" id="ARBA00049531"/>
    </source>
</evidence>
<evidence type="ECO:0000256" key="1">
    <source>
        <dbReference type="ARBA" id="ARBA00002169"/>
    </source>
</evidence>
<dbReference type="InterPro" id="IPR002642">
    <property type="entry name" value="LysoPLipase_cat_dom"/>
</dbReference>
<evidence type="ECO:0000313" key="13">
    <source>
        <dbReference type="EMBL" id="OQE22423.1"/>
    </source>
</evidence>
<keyword evidence="10" id="KW-0732">Signal</keyword>
<keyword evidence="11" id="KW-0812">Transmembrane</keyword>
<dbReference type="GO" id="GO:0005829">
    <property type="term" value="C:cytosol"/>
    <property type="evidence" value="ECO:0007669"/>
    <property type="project" value="TreeGrafter"/>
</dbReference>
<comment type="function">
    <text evidence="1">Catalyzes the release of fatty acids from lysophospholipids.</text>
</comment>
<evidence type="ECO:0000313" key="14">
    <source>
        <dbReference type="Proteomes" id="UP000191285"/>
    </source>
</evidence>
<proteinExistence type="inferred from homology"/>
<dbReference type="CDD" id="cd07203">
    <property type="entry name" value="cPLA2_Fungal_PLB"/>
    <property type="match status" value="1"/>
</dbReference>
<dbReference type="PANTHER" id="PTHR10728">
    <property type="entry name" value="CYTOSOLIC PHOSPHOLIPASE A2"/>
    <property type="match status" value="1"/>
</dbReference>
<evidence type="ECO:0000256" key="9">
    <source>
        <dbReference type="PROSITE-ProRule" id="PRU00555"/>
    </source>
</evidence>
<dbReference type="GO" id="GO:0046475">
    <property type="term" value="P:glycerophospholipid catabolic process"/>
    <property type="evidence" value="ECO:0007669"/>
    <property type="project" value="TreeGrafter"/>
</dbReference>
<feature type="domain" description="PLA2c" evidence="12">
    <location>
        <begin position="50"/>
        <end position="597"/>
    </location>
</feature>
<gene>
    <name evidence="13" type="ORF">PENSTE_c010G01511</name>
</gene>
<dbReference type="FunFam" id="3.40.1090.10:FF:000010">
    <property type="entry name" value="Lysophospholipase"/>
    <property type="match status" value="1"/>
</dbReference>
<keyword evidence="6 9" id="KW-0443">Lipid metabolism</keyword>
<dbReference type="EMBL" id="MLKD01000010">
    <property type="protein sequence ID" value="OQE22423.1"/>
    <property type="molecule type" value="Genomic_DNA"/>
</dbReference>
<keyword evidence="14" id="KW-1185">Reference proteome</keyword>
<dbReference type="PANTHER" id="PTHR10728:SF62">
    <property type="entry name" value="LYSOPHOSPHOLIPASE"/>
    <property type="match status" value="1"/>
</dbReference>
<evidence type="ECO:0000256" key="10">
    <source>
        <dbReference type="RuleBase" id="RU362103"/>
    </source>
</evidence>
<dbReference type="PROSITE" id="PS51210">
    <property type="entry name" value="PLA2C"/>
    <property type="match status" value="1"/>
</dbReference>
<dbReference type="SMART" id="SM00022">
    <property type="entry name" value="PLAc"/>
    <property type="match status" value="1"/>
</dbReference>
<dbReference type="GO" id="GO:0005783">
    <property type="term" value="C:endoplasmic reticulum"/>
    <property type="evidence" value="ECO:0007669"/>
    <property type="project" value="TreeGrafter"/>
</dbReference>
<evidence type="ECO:0000256" key="5">
    <source>
        <dbReference type="ARBA" id="ARBA00022963"/>
    </source>
</evidence>
<dbReference type="Gene3D" id="3.40.1090.10">
    <property type="entry name" value="Cytosolic phospholipase A2 catalytic domain"/>
    <property type="match status" value="1"/>
</dbReference>
<comment type="similarity">
    <text evidence="2 10">Belongs to the lysophospholipase family.</text>
</comment>
<accession>A0A1V6T9S8</accession>
<keyword evidence="5 9" id="KW-0442">Lipid degradation</keyword>
<dbReference type="GO" id="GO:0004623">
    <property type="term" value="F:phospholipase A2 activity"/>
    <property type="evidence" value="ECO:0007669"/>
    <property type="project" value="TreeGrafter"/>
</dbReference>
<evidence type="ECO:0000256" key="3">
    <source>
        <dbReference type="ARBA" id="ARBA00013274"/>
    </source>
</evidence>
<organism evidence="13 14">
    <name type="scientific">Penicillium steckii</name>
    <dbReference type="NCBI Taxonomy" id="303698"/>
    <lineage>
        <taxon>Eukaryota</taxon>
        <taxon>Fungi</taxon>
        <taxon>Dikarya</taxon>
        <taxon>Ascomycota</taxon>
        <taxon>Pezizomycotina</taxon>
        <taxon>Eurotiomycetes</taxon>
        <taxon>Eurotiomycetidae</taxon>
        <taxon>Eurotiales</taxon>
        <taxon>Aspergillaceae</taxon>
        <taxon>Penicillium</taxon>
    </lineage>
</organism>
<feature type="transmembrane region" description="Helical" evidence="11">
    <location>
        <begin position="616"/>
        <end position="639"/>
    </location>
</feature>
<dbReference type="AlphaFoldDB" id="A0A1V6T9S8"/>
<dbReference type="Proteomes" id="UP000191285">
    <property type="component" value="Unassembled WGS sequence"/>
</dbReference>
<keyword evidence="11" id="KW-1133">Transmembrane helix</keyword>
<comment type="caution">
    <text evidence="13">The sequence shown here is derived from an EMBL/GenBank/DDBJ whole genome shotgun (WGS) entry which is preliminary data.</text>
</comment>
<dbReference type="InterPro" id="IPR016035">
    <property type="entry name" value="Acyl_Trfase/lysoPLipase"/>
</dbReference>
<keyword evidence="7" id="KW-0325">Glycoprotein</keyword>
<reference evidence="14" key="1">
    <citation type="journal article" date="2017" name="Nat. Microbiol.">
        <title>Global analysis of biosynthetic gene clusters reveals vast potential of secondary metabolite production in Penicillium species.</title>
        <authorList>
            <person name="Nielsen J.C."/>
            <person name="Grijseels S."/>
            <person name="Prigent S."/>
            <person name="Ji B."/>
            <person name="Dainat J."/>
            <person name="Nielsen K.F."/>
            <person name="Frisvad J.C."/>
            <person name="Workman M."/>
            <person name="Nielsen J."/>
        </authorList>
    </citation>
    <scope>NUCLEOTIDE SEQUENCE [LARGE SCALE GENOMIC DNA]</scope>
    <source>
        <strain evidence="14">IBT 24891</strain>
    </source>
</reference>
<protein>
    <recommendedName>
        <fullName evidence="3 10">Lysophospholipase</fullName>
        <ecNumber evidence="3 10">3.1.1.5</ecNumber>
    </recommendedName>
</protein>
<dbReference type="STRING" id="303698.A0A1V6T9S8"/>
<feature type="signal peptide" evidence="10">
    <location>
        <begin position="1"/>
        <end position="19"/>
    </location>
</feature>
<evidence type="ECO:0000256" key="4">
    <source>
        <dbReference type="ARBA" id="ARBA00022801"/>
    </source>
</evidence>